<keyword evidence="6" id="KW-1185">Reference proteome</keyword>
<sequence length="658" mass="74422">MDPDRSLAVIPRTKNGRLVACEPCQRRKYACDRAFPTCQRCQRSRTKTPCRYLNQTSQNRQTSAIHSGNSTIIFPRLAQNRSTFTKDPLHALNLQVTAESTQTELSFSIYEVNTCLDTTKIAPERQVLNSQHYGHASSGPSAKDLQVALDFLASLPSPDAEHILAKPHINPFDGWIPLSTTRLLVELRNAFPYAFLQERNEKHLEAVALTIFSNTTQKFPDSQWDRPEEWYTSFSGPNTRWELIGLLFSSWALSALQNKEDIDGYRPRVLALKFFGIMESCITFCQDIKAHNVLFLYLLYRTSIVSSILQGPNDPNFWPLHSETVSLACSMGLNTIADISIQDPRILKQSERRLFTAIYILDKTAATLGGKLPLLVSDHCSTALPLDICNTILLRWRPSQGVNLTSLGVNDEGWNVDGKIYSTTTLRARGLIAHIREQVLNLALNKRARDPRELITLRSQQVHIFNGLPSSLRLADVDLKIKFLEPHVLYTKLFIRLEHLQNLFLIEKLLQKTQPSQNFDGLVQTSLDIISVTVTFWTRNDTLLGMQGDHEWFIIGYALPAAVVLCRCLIETESHGCFTPSISSIIHQLSLLGAFLDWLLVKVPCTEHCYRAKDLILRVLDQALNPNSNMIDRSATDSTVEKVCLDDLTDIDTFSWLV</sequence>
<dbReference type="GO" id="GO:0003677">
    <property type="term" value="F:DNA binding"/>
    <property type="evidence" value="ECO:0007669"/>
    <property type="project" value="InterPro"/>
</dbReference>
<evidence type="ECO:0000313" key="6">
    <source>
        <dbReference type="Proteomes" id="UP000241690"/>
    </source>
</evidence>
<dbReference type="Pfam" id="PF04082">
    <property type="entry name" value="Fungal_trans"/>
    <property type="match status" value="1"/>
</dbReference>
<dbReference type="SUPFAM" id="SSF57701">
    <property type="entry name" value="Zn2/Cys6 DNA-binding domain"/>
    <property type="match status" value="1"/>
</dbReference>
<accession>A0A2T3ZYR4</accession>
<evidence type="ECO:0000313" key="5">
    <source>
        <dbReference type="EMBL" id="PTB49957.1"/>
    </source>
</evidence>
<proteinExistence type="predicted"/>
<dbReference type="GO" id="GO:0008270">
    <property type="term" value="F:zinc ion binding"/>
    <property type="evidence" value="ECO:0007669"/>
    <property type="project" value="InterPro"/>
</dbReference>
<dbReference type="AlphaFoldDB" id="A0A2T3ZYR4"/>
<dbReference type="CDD" id="cd12148">
    <property type="entry name" value="fungal_TF_MHR"/>
    <property type="match status" value="1"/>
</dbReference>
<dbReference type="STRING" id="983964.A0A2T3ZYR4"/>
<name>A0A2T3ZYR4_TRIHA</name>
<dbReference type="GO" id="GO:0000981">
    <property type="term" value="F:DNA-binding transcription factor activity, RNA polymerase II-specific"/>
    <property type="evidence" value="ECO:0007669"/>
    <property type="project" value="InterPro"/>
</dbReference>
<evidence type="ECO:0000256" key="1">
    <source>
        <dbReference type="ARBA" id="ARBA00004123"/>
    </source>
</evidence>
<dbReference type="PROSITE" id="PS50048">
    <property type="entry name" value="ZN2_CY6_FUNGAL_2"/>
    <property type="match status" value="1"/>
</dbReference>
<dbReference type="InterPro" id="IPR001138">
    <property type="entry name" value="Zn2Cys6_DnaBD"/>
</dbReference>
<organism evidence="5 6">
    <name type="scientific">Trichoderma harzianum CBS 226.95</name>
    <dbReference type="NCBI Taxonomy" id="983964"/>
    <lineage>
        <taxon>Eukaryota</taxon>
        <taxon>Fungi</taxon>
        <taxon>Dikarya</taxon>
        <taxon>Ascomycota</taxon>
        <taxon>Pezizomycotina</taxon>
        <taxon>Sordariomycetes</taxon>
        <taxon>Hypocreomycetidae</taxon>
        <taxon>Hypocreales</taxon>
        <taxon>Hypocreaceae</taxon>
        <taxon>Trichoderma</taxon>
    </lineage>
</organism>
<comment type="subcellular location">
    <subcellularLocation>
        <location evidence="1">Nucleus</location>
    </subcellularLocation>
</comment>
<evidence type="ECO:0000256" key="3">
    <source>
        <dbReference type="ARBA" id="ARBA00023242"/>
    </source>
</evidence>
<dbReference type="Proteomes" id="UP000241690">
    <property type="component" value="Unassembled WGS sequence"/>
</dbReference>
<dbReference type="EMBL" id="KZ679690">
    <property type="protein sequence ID" value="PTB49957.1"/>
    <property type="molecule type" value="Genomic_DNA"/>
</dbReference>
<dbReference type="PANTHER" id="PTHR31001:SF40">
    <property type="entry name" value="ZN(II)2CYS6 TRANSCRIPTION FACTOR (EUROFUNG)"/>
    <property type="match status" value="1"/>
</dbReference>
<dbReference type="GO" id="GO:0005634">
    <property type="term" value="C:nucleus"/>
    <property type="evidence" value="ECO:0007669"/>
    <property type="project" value="UniProtKB-SubCell"/>
</dbReference>
<reference evidence="5 6" key="1">
    <citation type="submission" date="2016-07" db="EMBL/GenBank/DDBJ databases">
        <title>Multiple horizontal gene transfer events from other fungi enriched the ability of initially mycotrophic Trichoderma (Ascomycota) to feed on dead plant biomass.</title>
        <authorList>
            <consortium name="DOE Joint Genome Institute"/>
            <person name="Aerts A."/>
            <person name="Atanasova L."/>
            <person name="Chenthamara K."/>
            <person name="Zhang J."/>
            <person name="Grujic M."/>
            <person name="Henrissat B."/>
            <person name="Kuo A."/>
            <person name="Salamov A."/>
            <person name="Lipzen A."/>
            <person name="Labutti K."/>
            <person name="Barry K."/>
            <person name="Miao Y."/>
            <person name="Rahimi M.J."/>
            <person name="Shen Q."/>
            <person name="Grigoriev I.V."/>
            <person name="Kubicek C.P."/>
            <person name="Druzhinina I.S."/>
        </authorList>
    </citation>
    <scope>NUCLEOTIDE SEQUENCE [LARGE SCALE GENOMIC DNA]</scope>
    <source>
        <strain evidence="5 6">CBS 226.95</strain>
    </source>
</reference>
<dbReference type="GO" id="GO:0006351">
    <property type="term" value="P:DNA-templated transcription"/>
    <property type="evidence" value="ECO:0007669"/>
    <property type="project" value="InterPro"/>
</dbReference>
<feature type="non-terminal residue" evidence="5">
    <location>
        <position position="1"/>
    </location>
</feature>
<feature type="domain" description="Zn(2)-C6 fungal-type" evidence="4">
    <location>
        <begin position="20"/>
        <end position="52"/>
    </location>
</feature>
<dbReference type="InterPro" id="IPR036864">
    <property type="entry name" value="Zn2-C6_fun-type_DNA-bd_sf"/>
</dbReference>
<dbReference type="GeneID" id="36629143"/>
<dbReference type="SMART" id="SM00066">
    <property type="entry name" value="GAL4"/>
    <property type="match status" value="1"/>
</dbReference>
<dbReference type="InterPro" id="IPR050613">
    <property type="entry name" value="Sec_Metabolite_Reg"/>
</dbReference>
<dbReference type="RefSeq" id="XP_024769634.1">
    <property type="nucleotide sequence ID" value="XM_024920574.1"/>
</dbReference>
<evidence type="ECO:0000259" key="4">
    <source>
        <dbReference type="PROSITE" id="PS50048"/>
    </source>
</evidence>
<dbReference type="Gene3D" id="4.10.240.10">
    <property type="entry name" value="Zn(2)-C6 fungal-type DNA-binding domain"/>
    <property type="match status" value="1"/>
</dbReference>
<keyword evidence="3" id="KW-0539">Nucleus</keyword>
<keyword evidence="2" id="KW-0479">Metal-binding</keyword>
<protein>
    <recommendedName>
        <fullName evidence="4">Zn(2)-C6 fungal-type domain-containing protein</fullName>
    </recommendedName>
</protein>
<dbReference type="SMART" id="SM00906">
    <property type="entry name" value="Fungal_trans"/>
    <property type="match status" value="1"/>
</dbReference>
<dbReference type="CDD" id="cd00067">
    <property type="entry name" value="GAL4"/>
    <property type="match status" value="1"/>
</dbReference>
<dbReference type="Pfam" id="PF00172">
    <property type="entry name" value="Zn_clus"/>
    <property type="match status" value="1"/>
</dbReference>
<evidence type="ECO:0000256" key="2">
    <source>
        <dbReference type="ARBA" id="ARBA00022723"/>
    </source>
</evidence>
<dbReference type="PANTHER" id="PTHR31001">
    <property type="entry name" value="UNCHARACTERIZED TRANSCRIPTIONAL REGULATORY PROTEIN"/>
    <property type="match status" value="1"/>
</dbReference>
<gene>
    <name evidence="5" type="ORF">M431DRAFT_524427</name>
</gene>
<dbReference type="InterPro" id="IPR007219">
    <property type="entry name" value="XnlR_reg_dom"/>
</dbReference>